<evidence type="ECO:0000256" key="3">
    <source>
        <dbReference type="ARBA" id="ARBA00022989"/>
    </source>
</evidence>
<proteinExistence type="predicted"/>
<dbReference type="EMBL" id="JBHSBU010000001">
    <property type="protein sequence ID" value="MFC4158153.1"/>
    <property type="molecule type" value="Genomic_DNA"/>
</dbReference>
<dbReference type="InterPro" id="IPR007452">
    <property type="entry name" value="TamB_C"/>
</dbReference>
<dbReference type="PANTHER" id="PTHR36985">
    <property type="entry name" value="TRANSLOCATION AND ASSEMBLY MODULE SUBUNIT TAMB"/>
    <property type="match status" value="1"/>
</dbReference>
<dbReference type="Pfam" id="PF04357">
    <property type="entry name" value="TamB"/>
    <property type="match status" value="1"/>
</dbReference>
<gene>
    <name evidence="7" type="ORF">ACFOW7_02155</name>
</gene>
<evidence type="ECO:0000256" key="4">
    <source>
        <dbReference type="ARBA" id="ARBA00023136"/>
    </source>
</evidence>
<sequence>MSAEAQVQTPAPTPRRRRFLAGWGGLLLGLLFISVLAGLLLATASETGTRALFRLAGWLSADSLRVEQVHGSLWGELRLEGLVLRSQDSTVTLDRAVLRWQPRRLAAGELWIDQLALGQLSVTSKPSTEPTRLPQRLTWPIAIQLRDARLDSLLVDGKPVLGPARARADSDGNIHRLELHQLTTPWFGVAGRLMLDGQHRLALGGEVRLLAEEWTVNSVVAGRLDSLELRGQGSGGPFSGHFDALIHPFAETSQTMLSYARIDSTGFDLATLGARLPRSALDLRLYALPAAGMVKGTLDLKNRLAGDSRAGRLPLKSLAADFRLDQSGVLLDRLDADLAGGRLLMHGKGSAQRVDLEAELSRIDPAAFGGPALPIDGRLTLIGPLEQPLIEADVELAGWRLLTRAEWLRAANSFEFPSLILSREQAKLSLIGSLALGEQAGVEFEGDLDHVDPASLGPLLQVKGLPSGDINARLRSEVRWARQLDALVDLVLRPSQLNGQPVGGKAKGRWRAQRLSDVVLDLNVGRNTLQAEGAFGQAQDRLLAHFALPALADLGKDFGGQAQGQLTLAGSFRQPRLSGEALIEALRLPGGVRVERAELKADLDASPQQPLDSPMNISLGARGVALADLTLGRADLQIKGRRGAHRAELSAEGNWQNQRFELRTAAAGGLVDEVWRGTLERLDAGGDWPVRLAAPVRLQLAQNGQSGRIESLQASVLGSELQLAEAEWRPELLRLRGDWRGVAVDRFMRRFIAEPQNFRTDLVVAAAVDVRLDHSLNGQIRLQRQSGDLVLNSPGNGAGSRSIALQLSRAEAVLNLSGDRAALEAQLRSQSFGSLDLRGATRLSQGEAGWHWSADAPVEGALNASMPSLAWAGPLLGPTVSLEGRFEAAVSVSGRRSDPQWRGELRGDQMAARLVELGGNWHDGTLRATLEGDVVRLDQLTLRGGDGTASASGVLSLGGRRPDAKASVRFERFGVLTRPDRRLTVSGNGELAFADEALTLTGQLRADGGHIELPRADVPALGDDVVIIGRPRETKPSGRAPPMTLALDIDLGDKLLFRGQGLEARLGGQLRLRASPTQTLAASGNLTVSDGRYAAYGQNLVIDRGVVSFVGPIDNPALDVRAIRPNLPVVVGVQVEGTALAPRVRLVSEEPMPDNEKLSWLVLGRPNPDKADASVLLTAAEALFSDRDSVSMRQQLADRLGLDDISITRSDAYTKEGERETALSGRVVSLGKRLSDRAYISYEQSLSGIGYAVKLAYTLSRRWSIKLSAGETTSVDLLYTLLFD</sequence>
<name>A0ABV8MM42_9NEIS</name>
<evidence type="ECO:0000256" key="2">
    <source>
        <dbReference type="ARBA" id="ARBA00022692"/>
    </source>
</evidence>
<keyword evidence="2 5" id="KW-0812">Transmembrane</keyword>
<feature type="domain" description="Translocation and assembly module TamB C-terminal" evidence="6">
    <location>
        <begin position="943"/>
        <end position="1281"/>
    </location>
</feature>
<reference evidence="8" key="1">
    <citation type="journal article" date="2019" name="Int. J. Syst. Evol. Microbiol.">
        <title>The Global Catalogue of Microorganisms (GCM) 10K type strain sequencing project: providing services to taxonomists for standard genome sequencing and annotation.</title>
        <authorList>
            <consortium name="The Broad Institute Genomics Platform"/>
            <consortium name="The Broad Institute Genome Sequencing Center for Infectious Disease"/>
            <person name="Wu L."/>
            <person name="Ma J."/>
        </authorList>
    </citation>
    <scope>NUCLEOTIDE SEQUENCE [LARGE SCALE GENOMIC DNA]</scope>
    <source>
        <strain evidence="8">LMG 29894</strain>
    </source>
</reference>
<comment type="subcellular location">
    <subcellularLocation>
        <location evidence="1">Membrane</location>
        <topology evidence="1">Single-pass membrane protein</topology>
    </subcellularLocation>
</comment>
<organism evidence="7 8">
    <name type="scientific">Chitinimonas lacunae</name>
    <dbReference type="NCBI Taxonomy" id="1963018"/>
    <lineage>
        <taxon>Bacteria</taxon>
        <taxon>Pseudomonadati</taxon>
        <taxon>Pseudomonadota</taxon>
        <taxon>Betaproteobacteria</taxon>
        <taxon>Neisseriales</taxon>
        <taxon>Chitinibacteraceae</taxon>
        <taxon>Chitinimonas</taxon>
    </lineage>
</organism>
<evidence type="ECO:0000256" key="5">
    <source>
        <dbReference type="SAM" id="Phobius"/>
    </source>
</evidence>
<dbReference type="Proteomes" id="UP001595791">
    <property type="component" value="Unassembled WGS sequence"/>
</dbReference>
<keyword evidence="4 5" id="KW-0472">Membrane</keyword>
<protein>
    <submittedName>
        <fullName evidence="7">Translocation/assembly module TamB domain-containing protein</fullName>
    </submittedName>
</protein>
<feature type="transmembrane region" description="Helical" evidence="5">
    <location>
        <begin position="20"/>
        <end position="42"/>
    </location>
</feature>
<evidence type="ECO:0000313" key="7">
    <source>
        <dbReference type="EMBL" id="MFC4158153.1"/>
    </source>
</evidence>
<keyword evidence="3 5" id="KW-1133">Transmembrane helix</keyword>
<comment type="caution">
    <text evidence="7">The sequence shown here is derived from an EMBL/GenBank/DDBJ whole genome shotgun (WGS) entry which is preliminary data.</text>
</comment>
<evidence type="ECO:0000313" key="8">
    <source>
        <dbReference type="Proteomes" id="UP001595791"/>
    </source>
</evidence>
<dbReference type="RefSeq" id="WP_378160528.1">
    <property type="nucleotide sequence ID" value="NZ_JBHSBU010000001.1"/>
</dbReference>
<accession>A0ABV8MM42</accession>
<dbReference type="PROSITE" id="PS51318">
    <property type="entry name" value="TAT"/>
    <property type="match status" value="1"/>
</dbReference>
<dbReference type="PANTHER" id="PTHR36985:SF1">
    <property type="entry name" value="TRANSLOCATION AND ASSEMBLY MODULE SUBUNIT TAMB"/>
    <property type="match status" value="1"/>
</dbReference>
<dbReference type="InterPro" id="IPR006311">
    <property type="entry name" value="TAT_signal"/>
</dbReference>
<evidence type="ECO:0000259" key="6">
    <source>
        <dbReference type="Pfam" id="PF04357"/>
    </source>
</evidence>
<keyword evidence="8" id="KW-1185">Reference proteome</keyword>
<evidence type="ECO:0000256" key="1">
    <source>
        <dbReference type="ARBA" id="ARBA00004167"/>
    </source>
</evidence>